<evidence type="ECO:0000256" key="4">
    <source>
        <dbReference type="ARBA" id="ARBA00022989"/>
    </source>
</evidence>
<evidence type="ECO:0000256" key="5">
    <source>
        <dbReference type="ARBA" id="ARBA00023136"/>
    </source>
</evidence>
<dbReference type="PANTHER" id="PTHR43823:SF3">
    <property type="entry name" value="MULTIDRUG EXPORT PROTEIN MEPA"/>
    <property type="match status" value="1"/>
</dbReference>
<feature type="non-terminal residue" evidence="7">
    <location>
        <position position="190"/>
    </location>
</feature>
<dbReference type="GO" id="GO:0042910">
    <property type="term" value="F:xenobiotic transmembrane transporter activity"/>
    <property type="evidence" value="ECO:0007669"/>
    <property type="project" value="InterPro"/>
</dbReference>
<dbReference type="Proteomes" id="UP000824056">
    <property type="component" value="Unassembled WGS sequence"/>
</dbReference>
<reference evidence="7" key="2">
    <citation type="submission" date="2021-04" db="EMBL/GenBank/DDBJ databases">
        <authorList>
            <person name="Gilroy R."/>
        </authorList>
    </citation>
    <scope>NUCLEOTIDE SEQUENCE</scope>
    <source>
        <strain evidence="7">1068</strain>
    </source>
</reference>
<feature type="transmembrane region" description="Helical" evidence="6">
    <location>
        <begin position="67"/>
        <end position="91"/>
    </location>
</feature>
<keyword evidence="4 6" id="KW-1133">Transmembrane helix</keyword>
<dbReference type="InterPro" id="IPR051327">
    <property type="entry name" value="MATE_MepA_subfamily"/>
</dbReference>
<comment type="caution">
    <text evidence="7">The sequence shown here is derived from an EMBL/GenBank/DDBJ whole genome shotgun (WGS) entry which is preliminary data.</text>
</comment>
<evidence type="ECO:0000256" key="2">
    <source>
        <dbReference type="ARBA" id="ARBA00022475"/>
    </source>
</evidence>
<keyword evidence="5 6" id="KW-0472">Membrane</keyword>
<gene>
    <name evidence="7" type="ORF">H9809_07140</name>
</gene>
<evidence type="ECO:0000256" key="6">
    <source>
        <dbReference type="SAM" id="Phobius"/>
    </source>
</evidence>
<name>A0A9D2FRZ7_9FIRM</name>
<dbReference type="InterPro" id="IPR002528">
    <property type="entry name" value="MATE_fam"/>
</dbReference>
<evidence type="ECO:0000313" key="7">
    <source>
        <dbReference type="EMBL" id="HIZ65657.1"/>
    </source>
</evidence>
<feature type="transmembrane region" description="Helical" evidence="6">
    <location>
        <begin position="33"/>
        <end position="55"/>
    </location>
</feature>
<evidence type="ECO:0000313" key="8">
    <source>
        <dbReference type="Proteomes" id="UP000824056"/>
    </source>
</evidence>
<dbReference type="GO" id="GO:0015297">
    <property type="term" value="F:antiporter activity"/>
    <property type="evidence" value="ECO:0007669"/>
    <property type="project" value="InterPro"/>
</dbReference>
<feature type="transmembrane region" description="Helical" evidence="6">
    <location>
        <begin position="162"/>
        <end position="179"/>
    </location>
</feature>
<protein>
    <recommendedName>
        <fullName evidence="9">Multidrug export protein MepA</fullName>
    </recommendedName>
</protein>
<evidence type="ECO:0000256" key="1">
    <source>
        <dbReference type="ARBA" id="ARBA00004651"/>
    </source>
</evidence>
<evidence type="ECO:0008006" key="9">
    <source>
        <dbReference type="Google" id="ProtNLM"/>
    </source>
</evidence>
<dbReference type="PANTHER" id="PTHR43823">
    <property type="entry name" value="SPORULATION PROTEIN YKVU"/>
    <property type="match status" value="1"/>
</dbReference>
<organism evidence="7 8">
    <name type="scientific">Candidatus Blautia pullicola</name>
    <dbReference type="NCBI Taxonomy" id="2838498"/>
    <lineage>
        <taxon>Bacteria</taxon>
        <taxon>Bacillati</taxon>
        <taxon>Bacillota</taxon>
        <taxon>Clostridia</taxon>
        <taxon>Lachnospirales</taxon>
        <taxon>Lachnospiraceae</taxon>
        <taxon>Blautia</taxon>
    </lineage>
</organism>
<proteinExistence type="predicted"/>
<dbReference type="AlphaFoldDB" id="A0A9D2FRZ7"/>
<dbReference type="Pfam" id="PF01554">
    <property type="entry name" value="MatE"/>
    <property type="match status" value="1"/>
</dbReference>
<keyword evidence="2" id="KW-1003">Cell membrane</keyword>
<evidence type="ECO:0000256" key="3">
    <source>
        <dbReference type="ARBA" id="ARBA00022692"/>
    </source>
</evidence>
<sequence length="190" mass="21132">MILFAAVGMRDAITPIVSFNFGMKNKKRIREGIIWGLFFTGILMAIGMIVIELAASPLTKFFSLSDLSYYMCIDCIRIMSLAFLFAGLCIAFQGVFQGIECGIESLLIFLGRQMVFIPFLTLLPTRRISSSAFAIFSSMSVMVTISILISGIRKAGSPFRDFLLGGATVRVAVIKFYFLKIHFLPIVHDK</sequence>
<keyword evidence="3 6" id="KW-0812">Transmembrane</keyword>
<dbReference type="EMBL" id="DXBG01000170">
    <property type="protein sequence ID" value="HIZ65657.1"/>
    <property type="molecule type" value="Genomic_DNA"/>
</dbReference>
<accession>A0A9D2FRZ7</accession>
<reference evidence="7" key="1">
    <citation type="journal article" date="2021" name="PeerJ">
        <title>Extensive microbial diversity within the chicken gut microbiome revealed by metagenomics and culture.</title>
        <authorList>
            <person name="Gilroy R."/>
            <person name="Ravi A."/>
            <person name="Getino M."/>
            <person name="Pursley I."/>
            <person name="Horton D.L."/>
            <person name="Alikhan N.F."/>
            <person name="Baker D."/>
            <person name="Gharbi K."/>
            <person name="Hall N."/>
            <person name="Watson M."/>
            <person name="Adriaenssens E.M."/>
            <person name="Foster-Nyarko E."/>
            <person name="Jarju S."/>
            <person name="Secka A."/>
            <person name="Antonio M."/>
            <person name="Oren A."/>
            <person name="Chaudhuri R.R."/>
            <person name="La Ragione R."/>
            <person name="Hildebrand F."/>
            <person name="Pallen M.J."/>
        </authorList>
    </citation>
    <scope>NUCLEOTIDE SEQUENCE</scope>
    <source>
        <strain evidence="7">1068</strain>
    </source>
</reference>
<dbReference type="GO" id="GO:0005886">
    <property type="term" value="C:plasma membrane"/>
    <property type="evidence" value="ECO:0007669"/>
    <property type="project" value="UniProtKB-SubCell"/>
</dbReference>
<feature type="transmembrane region" description="Helical" evidence="6">
    <location>
        <begin position="128"/>
        <end position="150"/>
    </location>
</feature>
<comment type="subcellular location">
    <subcellularLocation>
        <location evidence="1">Cell membrane</location>
        <topology evidence="1">Multi-pass membrane protein</topology>
    </subcellularLocation>
</comment>